<dbReference type="InterPro" id="IPR013083">
    <property type="entry name" value="Znf_RING/FYVE/PHD"/>
</dbReference>
<evidence type="ECO:0000256" key="5">
    <source>
        <dbReference type="SAM" id="Phobius"/>
    </source>
</evidence>
<evidence type="ECO:0000313" key="8">
    <source>
        <dbReference type="Proteomes" id="UP000256970"/>
    </source>
</evidence>
<keyword evidence="5" id="KW-0472">Membrane</keyword>
<evidence type="ECO:0000256" key="2">
    <source>
        <dbReference type="ARBA" id="ARBA00022771"/>
    </source>
</evidence>
<organism evidence="7 8">
    <name type="scientific">Tetradesmus obliquus</name>
    <name type="common">Green alga</name>
    <name type="synonym">Acutodesmus obliquus</name>
    <dbReference type="NCBI Taxonomy" id="3088"/>
    <lineage>
        <taxon>Eukaryota</taxon>
        <taxon>Viridiplantae</taxon>
        <taxon>Chlorophyta</taxon>
        <taxon>core chlorophytes</taxon>
        <taxon>Chlorophyceae</taxon>
        <taxon>CS clade</taxon>
        <taxon>Sphaeropleales</taxon>
        <taxon>Scenedesmaceae</taxon>
        <taxon>Tetradesmus</taxon>
    </lineage>
</organism>
<feature type="domain" description="RING-CH-type" evidence="6">
    <location>
        <begin position="116"/>
        <end position="187"/>
    </location>
</feature>
<feature type="region of interest" description="Disordered" evidence="4">
    <location>
        <begin position="1"/>
        <end position="29"/>
    </location>
</feature>
<keyword evidence="3" id="KW-0862">Zinc</keyword>
<dbReference type="EMBL" id="FNXT01000847">
    <property type="protein sequence ID" value="SZX68270.1"/>
    <property type="molecule type" value="Genomic_DNA"/>
</dbReference>
<keyword evidence="5" id="KW-1133">Transmembrane helix</keyword>
<dbReference type="PANTHER" id="PTHR46347">
    <property type="entry name" value="RING/FYVE/PHD ZINC FINGER SUPERFAMILY PROTEIN"/>
    <property type="match status" value="1"/>
</dbReference>
<sequence>MALTHAHSVSLPPLPPQHSLPQLPPQHYLTPQLSMSHSLAPQHSMPLLPQHSTPLLQTVESRLAGPETSLDIGSLQLPAASNLSASGNACKACQAGSLGSKHCSSAASLGSSAAAASSASIGTCRICFEQDGIDKPEDAANPLITPCQCTGSSKYVHRLCLKQWREKKHRSDAFFQCEVCQYRYRYRRLWWSHLLGHQNTLTALFMVTLVACIALLGFVPITNTFFLVPTSSSSSSSSSSGSGIGSSSGSGIIGGFGGAGIGLGSSSVDVDPFGGSYIGSSSGSSSIGGGGIGSSQAAMRQHAAMHAALPHPQHTRPGLASGTPTAAAAAAAAAARHASTLPASPISYFVVHTFNGLILMALLGLMLSLMMKVGRAFGLPALALLPDPWSSTGACLWCMDLHGGLSPFVTCSSGAGECGLAVLVIMSVLMLMLGLVLAAYLLYGVLWVLVQAGLSKAQQLVENVQLDGKGGKEAKAAKAAKA</sequence>
<name>A0A383VTN4_TETOB</name>
<reference evidence="7 8" key="1">
    <citation type="submission" date="2016-10" db="EMBL/GenBank/DDBJ databases">
        <authorList>
            <person name="Cai Z."/>
        </authorList>
    </citation>
    <scope>NUCLEOTIDE SEQUENCE [LARGE SCALE GENOMIC DNA]</scope>
</reference>
<dbReference type="InterPro" id="IPR011016">
    <property type="entry name" value="Znf_RING-CH"/>
</dbReference>
<protein>
    <recommendedName>
        <fullName evidence="6">RING-CH-type domain-containing protein</fullName>
    </recommendedName>
</protein>
<evidence type="ECO:0000256" key="1">
    <source>
        <dbReference type="ARBA" id="ARBA00022723"/>
    </source>
</evidence>
<evidence type="ECO:0000256" key="3">
    <source>
        <dbReference type="ARBA" id="ARBA00022833"/>
    </source>
</evidence>
<proteinExistence type="predicted"/>
<dbReference type="SUPFAM" id="SSF57850">
    <property type="entry name" value="RING/U-box"/>
    <property type="match status" value="1"/>
</dbReference>
<dbReference type="AlphaFoldDB" id="A0A383VTN4"/>
<dbReference type="GO" id="GO:0008270">
    <property type="term" value="F:zinc ion binding"/>
    <property type="evidence" value="ECO:0007669"/>
    <property type="project" value="UniProtKB-KW"/>
</dbReference>
<feature type="compositionally biased region" description="Pro residues" evidence="4">
    <location>
        <begin position="12"/>
        <end position="24"/>
    </location>
</feature>
<dbReference type="Proteomes" id="UP000256970">
    <property type="component" value="Unassembled WGS sequence"/>
</dbReference>
<gene>
    <name evidence="7" type="ORF">BQ4739_LOCUS8634</name>
</gene>
<accession>A0A383VTN4</accession>
<dbReference type="STRING" id="3088.A0A383VTN4"/>
<evidence type="ECO:0000313" key="7">
    <source>
        <dbReference type="EMBL" id="SZX68270.1"/>
    </source>
</evidence>
<dbReference type="SMART" id="SM00744">
    <property type="entry name" value="RINGv"/>
    <property type="match status" value="1"/>
</dbReference>
<dbReference type="PANTHER" id="PTHR46347:SF1">
    <property type="entry name" value="RING_FYVE_PHD ZINC FINGER SUPERFAMILY PROTEIN"/>
    <property type="match status" value="1"/>
</dbReference>
<feature type="transmembrane region" description="Helical" evidence="5">
    <location>
        <begin position="203"/>
        <end position="228"/>
    </location>
</feature>
<keyword evidence="1" id="KW-0479">Metal-binding</keyword>
<evidence type="ECO:0000259" key="6">
    <source>
        <dbReference type="PROSITE" id="PS51292"/>
    </source>
</evidence>
<dbReference type="PROSITE" id="PS51292">
    <property type="entry name" value="ZF_RING_CH"/>
    <property type="match status" value="1"/>
</dbReference>
<keyword evidence="2" id="KW-0863">Zinc-finger</keyword>
<feature type="transmembrane region" description="Helical" evidence="5">
    <location>
        <begin position="420"/>
        <end position="450"/>
    </location>
</feature>
<dbReference type="CDD" id="cd16495">
    <property type="entry name" value="RING_CH-C4HC3_MARCH"/>
    <property type="match status" value="1"/>
</dbReference>
<feature type="transmembrane region" description="Helical" evidence="5">
    <location>
        <begin position="346"/>
        <end position="370"/>
    </location>
</feature>
<keyword evidence="5" id="KW-0812">Transmembrane</keyword>
<evidence type="ECO:0000256" key="4">
    <source>
        <dbReference type="SAM" id="MobiDB-lite"/>
    </source>
</evidence>
<dbReference type="Gene3D" id="3.30.40.10">
    <property type="entry name" value="Zinc/RING finger domain, C3HC4 (zinc finger)"/>
    <property type="match status" value="1"/>
</dbReference>
<dbReference type="Pfam" id="PF12906">
    <property type="entry name" value="RINGv"/>
    <property type="match status" value="1"/>
</dbReference>
<keyword evidence="8" id="KW-1185">Reference proteome</keyword>